<dbReference type="EMBL" id="ASRX01000002">
    <property type="protein sequence ID" value="EYF08793.1"/>
    <property type="molecule type" value="Genomic_DNA"/>
</dbReference>
<evidence type="ECO:0000256" key="2">
    <source>
        <dbReference type="ARBA" id="ARBA00005558"/>
    </source>
</evidence>
<feature type="compositionally biased region" description="Polar residues" evidence="4">
    <location>
        <begin position="640"/>
        <end position="657"/>
    </location>
</feature>
<dbReference type="PANTHER" id="PTHR32305">
    <property type="match status" value="1"/>
</dbReference>
<feature type="domain" description="Gp5/Type VI secretion system Vgr C-terminal trimerisation" evidence="6">
    <location>
        <begin position="483"/>
        <end position="586"/>
    </location>
</feature>
<dbReference type="InterPro" id="IPR006533">
    <property type="entry name" value="T6SS_Vgr_RhsGE"/>
</dbReference>
<comment type="caution">
    <text evidence="7">The sequence shown here is derived from an EMBL/GenBank/DDBJ whole genome shotgun (WGS) entry which is preliminary data.</text>
</comment>
<dbReference type="InterPro" id="IPR050708">
    <property type="entry name" value="T6SS_VgrG/RHS"/>
</dbReference>
<comment type="subcellular location">
    <subcellularLocation>
        <location evidence="1">Secreted</location>
    </subcellularLocation>
</comment>
<evidence type="ECO:0000259" key="5">
    <source>
        <dbReference type="Pfam" id="PF04717"/>
    </source>
</evidence>
<dbReference type="Pfam" id="PF04717">
    <property type="entry name" value="Phage_base_V"/>
    <property type="match status" value="1"/>
</dbReference>
<dbReference type="PANTHER" id="PTHR32305:SF15">
    <property type="entry name" value="PROTEIN RHSA-RELATED"/>
    <property type="match status" value="1"/>
</dbReference>
<dbReference type="STRING" id="1192034.CAP_2654"/>
<dbReference type="InterPro" id="IPR037026">
    <property type="entry name" value="Vgr_OB-fold_dom_sf"/>
</dbReference>
<keyword evidence="8" id="KW-1185">Reference proteome</keyword>
<dbReference type="InterPro" id="IPR054030">
    <property type="entry name" value="Gp5_Vgr_C"/>
</dbReference>
<dbReference type="eggNOG" id="COG3501">
    <property type="taxonomic scope" value="Bacteria"/>
</dbReference>
<dbReference type="RefSeq" id="WP_052373921.1">
    <property type="nucleotide sequence ID" value="NZ_ASRX01000002.1"/>
</dbReference>
<evidence type="ECO:0000256" key="4">
    <source>
        <dbReference type="SAM" id="MobiDB-lite"/>
    </source>
</evidence>
<dbReference type="Gene3D" id="2.40.50.230">
    <property type="entry name" value="Gp5 N-terminal domain"/>
    <property type="match status" value="1"/>
</dbReference>
<feature type="region of interest" description="Disordered" evidence="4">
    <location>
        <begin position="232"/>
        <end position="295"/>
    </location>
</feature>
<sequence length="657" mass="71374">MADASGLSRPNLHLDVPVQESFDVREFTVDDGLSTLFTVDLEIACPNPALDLELVGQPASFHIELDALAYPGQSKRSWSGVISELHLLRSESTGLSTYRISLAPRLWLLTLRTNCRVFQQLTDLDIVKAILGEWGIEPVVECTRSYKTRKYRVQYQESDFTFICRMLEAAGITFYFRAADGESQLVLADTPEHGPEREGNLDYLDEPMEGATFATQLRASRALTSGKVTLADHDHRLPNTPLTAQASPSAHPVESQLENYAYTPGSFRFGNPGPKDTPTADDRGRTRTDPKEGQRIADQVGAASVARAKRFIFDSNALDLAPGLRFSIGQHPLAERVGQMLVTRTTFTGTFDSEAHVLCNAAAASTPYRPEAVTPTPVIHGVESAIVVGPAGETIHCDEFGRVRVQFHWDRYGKMDENSSCWVPVNQAWAGEGLGALNIPRIGQEVLVSFLAGNPEEPAIVGRIFTNLLRPPFPLPANKTQNGFRSASVPANGGTASGGFNMMMFEDKQGSEEIRIRAEKDQNTRVNNDKTLSVGRHRKMDVVGNDKEKVEGNQTNSVFGTMKSAVGVDKLASVVGDFLSMTGGQRVLQTIGSYVSNALSHNISSEEGTTISVGSSMIHIGPDSITIQTPKLLLNPGADTAQQTQLTGEAPSTESEA</sequence>
<dbReference type="NCBIfam" id="TIGR03361">
    <property type="entry name" value="VI_Rhs_Vgr"/>
    <property type="match status" value="1"/>
</dbReference>
<organism evidence="7 8">
    <name type="scientific">Chondromyces apiculatus DSM 436</name>
    <dbReference type="NCBI Taxonomy" id="1192034"/>
    <lineage>
        <taxon>Bacteria</taxon>
        <taxon>Pseudomonadati</taxon>
        <taxon>Myxococcota</taxon>
        <taxon>Polyangia</taxon>
        <taxon>Polyangiales</taxon>
        <taxon>Polyangiaceae</taxon>
        <taxon>Chondromyces</taxon>
    </lineage>
</organism>
<dbReference type="Gene3D" id="4.10.220.110">
    <property type="match status" value="1"/>
</dbReference>
<protein>
    <submittedName>
        <fullName evidence="7">VgrG protein</fullName>
    </submittedName>
</protein>
<dbReference type="SUPFAM" id="SSF69255">
    <property type="entry name" value="gp5 N-terminal domain-like"/>
    <property type="match status" value="1"/>
</dbReference>
<keyword evidence="3" id="KW-0964">Secreted</keyword>
<evidence type="ECO:0000313" key="8">
    <source>
        <dbReference type="Proteomes" id="UP000019678"/>
    </source>
</evidence>
<dbReference type="AlphaFoldDB" id="A0A017THN4"/>
<feature type="compositionally biased region" description="Basic and acidic residues" evidence="4">
    <location>
        <begin position="278"/>
        <end position="295"/>
    </location>
</feature>
<evidence type="ECO:0000259" key="6">
    <source>
        <dbReference type="Pfam" id="PF22178"/>
    </source>
</evidence>
<name>A0A017THN4_9BACT</name>
<proteinExistence type="inferred from homology"/>
<dbReference type="Gene3D" id="2.30.110.50">
    <property type="match status" value="1"/>
</dbReference>
<evidence type="ECO:0000313" key="7">
    <source>
        <dbReference type="EMBL" id="EYF08793.1"/>
    </source>
</evidence>
<dbReference type="SUPFAM" id="SSF69349">
    <property type="entry name" value="Phage fibre proteins"/>
    <property type="match status" value="1"/>
</dbReference>
<dbReference type="Gene3D" id="3.55.50.10">
    <property type="entry name" value="Baseplate protein-like domains"/>
    <property type="match status" value="1"/>
</dbReference>
<feature type="region of interest" description="Disordered" evidence="4">
    <location>
        <begin position="638"/>
        <end position="657"/>
    </location>
</feature>
<evidence type="ECO:0000256" key="3">
    <source>
        <dbReference type="ARBA" id="ARBA00022525"/>
    </source>
</evidence>
<dbReference type="InterPro" id="IPR006531">
    <property type="entry name" value="Gp5/Vgr_OB"/>
</dbReference>
<dbReference type="GO" id="GO:0005576">
    <property type="term" value="C:extracellular region"/>
    <property type="evidence" value="ECO:0007669"/>
    <property type="project" value="UniProtKB-SubCell"/>
</dbReference>
<feature type="domain" description="Gp5/Type VI secretion system Vgr protein OB-fold" evidence="5">
    <location>
        <begin position="399"/>
        <end position="465"/>
    </location>
</feature>
<gene>
    <name evidence="7" type="ORF">CAP_2654</name>
</gene>
<evidence type="ECO:0000256" key="1">
    <source>
        <dbReference type="ARBA" id="ARBA00004613"/>
    </source>
</evidence>
<dbReference type="Pfam" id="PF22178">
    <property type="entry name" value="Gp5_trimer_C"/>
    <property type="match status" value="1"/>
</dbReference>
<dbReference type="Pfam" id="PF05954">
    <property type="entry name" value="Phage_GPD"/>
    <property type="match status" value="1"/>
</dbReference>
<reference evidence="7 8" key="1">
    <citation type="submission" date="2013-05" db="EMBL/GenBank/DDBJ databases">
        <title>Genome assembly of Chondromyces apiculatus DSM 436.</title>
        <authorList>
            <person name="Sharma G."/>
            <person name="Khatri I."/>
            <person name="Kaur C."/>
            <person name="Mayilraj S."/>
            <person name="Subramanian S."/>
        </authorList>
    </citation>
    <scope>NUCLEOTIDE SEQUENCE [LARGE SCALE GENOMIC DNA]</scope>
    <source>
        <strain evidence="7 8">DSM 436</strain>
    </source>
</reference>
<comment type="similarity">
    <text evidence="2">Belongs to the VgrG protein family.</text>
</comment>
<dbReference type="SUPFAM" id="SSF69279">
    <property type="entry name" value="Phage tail proteins"/>
    <property type="match status" value="2"/>
</dbReference>
<accession>A0A017THN4</accession>
<dbReference type="InterPro" id="IPR017847">
    <property type="entry name" value="T6SS_RhsGE_Vgr_subset"/>
</dbReference>
<dbReference type="Proteomes" id="UP000019678">
    <property type="component" value="Unassembled WGS sequence"/>
</dbReference>
<dbReference type="NCBIfam" id="TIGR01646">
    <property type="entry name" value="vgr_GE"/>
    <property type="match status" value="1"/>
</dbReference>